<dbReference type="InterPro" id="IPR000504">
    <property type="entry name" value="RRM_dom"/>
</dbReference>
<keyword evidence="6 10" id="KW-0694">RNA-binding</keyword>
<evidence type="ECO:0000256" key="2">
    <source>
        <dbReference type="ARBA" id="ARBA00004496"/>
    </source>
</evidence>
<dbReference type="PANTHER" id="PTHR37457">
    <property type="entry name" value="TRNA SELENOCYSTEINE 1-ASSOCIATED PROTEIN 1-RELATED"/>
    <property type="match status" value="1"/>
</dbReference>
<evidence type="ECO:0000256" key="8">
    <source>
        <dbReference type="ARBA" id="ARBA00023242"/>
    </source>
</evidence>
<evidence type="ECO:0000256" key="1">
    <source>
        <dbReference type="ARBA" id="ARBA00004123"/>
    </source>
</evidence>
<evidence type="ECO:0000256" key="4">
    <source>
        <dbReference type="ARBA" id="ARBA00022490"/>
    </source>
</evidence>
<accession>A0AAV8ZH20</accession>
<keyword evidence="7" id="KW-0648">Protein biosynthesis</keyword>
<dbReference type="FunFam" id="3.30.70.330:FF:000166">
    <property type="entry name" value="Trna selenocysteine 1-associated protein 1"/>
    <property type="match status" value="1"/>
</dbReference>
<evidence type="ECO:0000256" key="6">
    <source>
        <dbReference type="ARBA" id="ARBA00022884"/>
    </source>
</evidence>
<dbReference type="PROSITE" id="PS50102">
    <property type="entry name" value="RRM"/>
    <property type="match status" value="2"/>
</dbReference>
<dbReference type="InterPro" id="IPR040434">
    <property type="entry name" value="TSAP1"/>
</dbReference>
<keyword evidence="4" id="KW-0963">Cytoplasm</keyword>
<dbReference type="GO" id="GO:0003723">
    <property type="term" value="F:RNA binding"/>
    <property type="evidence" value="ECO:0007669"/>
    <property type="project" value="UniProtKB-UniRule"/>
</dbReference>
<evidence type="ECO:0000256" key="11">
    <source>
        <dbReference type="SAM" id="MobiDB-lite"/>
    </source>
</evidence>
<organism evidence="13 14">
    <name type="scientific">Aromia moschata</name>
    <dbReference type="NCBI Taxonomy" id="1265417"/>
    <lineage>
        <taxon>Eukaryota</taxon>
        <taxon>Metazoa</taxon>
        <taxon>Ecdysozoa</taxon>
        <taxon>Arthropoda</taxon>
        <taxon>Hexapoda</taxon>
        <taxon>Insecta</taxon>
        <taxon>Pterygota</taxon>
        <taxon>Neoptera</taxon>
        <taxon>Endopterygota</taxon>
        <taxon>Coleoptera</taxon>
        <taxon>Polyphaga</taxon>
        <taxon>Cucujiformia</taxon>
        <taxon>Chrysomeloidea</taxon>
        <taxon>Cerambycidae</taxon>
        <taxon>Cerambycinae</taxon>
        <taxon>Callichromatini</taxon>
        <taxon>Aromia</taxon>
    </lineage>
</organism>
<feature type="domain" description="RRM" evidence="12">
    <location>
        <begin position="7"/>
        <end position="88"/>
    </location>
</feature>
<evidence type="ECO:0000313" key="14">
    <source>
        <dbReference type="Proteomes" id="UP001162162"/>
    </source>
</evidence>
<dbReference type="GO" id="GO:0005634">
    <property type="term" value="C:nucleus"/>
    <property type="evidence" value="ECO:0007669"/>
    <property type="project" value="UniProtKB-SubCell"/>
</dbReference>
<feature type="domain" description="RRM" evidence="12">
    <location>
        <begin position="100"/>
        <end position="179"/>
    </location>
</feature>
<gene>
    <name evidence="13" type="ORF">NQ318_001280</name>
</gene>
<feature type="region of interest" description="Disordered" evidence="11">
    <location>
        <begin position="183"/>
        <end position="204"/>
    </location>
</feature>
<comment type="subcellular location">
    <subcellularLocation>
        <location evidence="2">Cytoplasm</location>
    </subcellularLocation>
    <subcellularLocation>
        <location evidence="1">Nucleus</location>
    </subcellularLocation>
</comment>
<dbReference type="SMART" id="SM00360">
    <property type="entry name" value="RRM"/>
    <property type="match status" value="2"/>
</dbReference>
<dbReference type="SUPFAM" id="SSF54928">
    <property type="entry name" value="RNA-binding domain, RBD"/>
    <property type="match status" value="2"/>
</dbReference>
<dbReference type="PANTHER" id="PTHR37457:SF3">
    <property type="entry name" value="TRNA SELENOCYSTEINE-ASSOCIATED PROTEIN 1"/>
    <property type="match status" value="1"/>
</dbReference>
<evidence type="ECO:0000256" key="10">
    <source>
        <dbReference type="PROSITE-ProRule" id="PRU00176"/>
    </source>
</evidence>
<sequence length="297" mass="33201">MSNMVHCQLWMGSLEPYMTETFILSAFRKMGENPLNVKVMRNKFTGEPAGYCFVHFATDEEAIDAMHKLNSKPIPGTSPMVRFRLNNASNTGRSLVDREFSVWVGDLSPDVDDYNLYRVFSSKYNTIKTAKVILDNSGFSKGYGFVRFGSEEEMKDSLVSMNGYIGLGTKALKICNAVPKPKGAITTGTTSSTTPTTQSSNGSTDYSQYYDPSTYWQNYASWQTQGYYEQPENTSHGDMTNAVVGDSKKDGDDLDLIDHSGPLDVDKMNREKIDQDCNLWDALESSKWLPCETLEVA</sequence>
<dbReference type="Gene3D" id="3.30.70.330">
    <property type="match status" value="2"/>
</dbReference>
<comment type="caution">
    <text evidence="13">The sequence shown here is derived from an EMBL/GenBank/DDBJ whole genome shotgun (WGS) entry which is preliminary data.</text>
</comment>
<evidence type="ECO:0000256" key="9">
    <source>
        <dbReference type="ARBA" id="ARBA00033477"/>
    </source>
</evidence>
<dbReference type="GO" id="GO:0005737">
    <property type="term" value="C:cytoplasm"/>
    <property type="evidence" value="ECO:0007669"/>
    <property type="project" value="UniProtKB-SubCell"/>
</dbReference>
<evidence type="ECO:0000256" key="3">
    <source>
        <dbReference type="ARBA" id="ARBA00008920"/>
    </source>
</evidence>
<dbReference type="FunFam" id="3.30.70.330:FF:000159">
    <property type="entry name" value="tRNA selenocysteine 1-associated protein 1"/>
    <property type="match status" value="1"/>
</dbReference>
<feature type="compositionally biased region" description="Low complexity" evidence="11">
    <location>
        <begin position="186"/>
        <end position="204"/>
    </location>
</feature>
<keyword evidence="5" id="KW-0677">Repeat</keyword>
<dbReference type="EMBL" id="JAPWTK010000002">
    <property type="protein sequence ID" value="KAJ8962872.1"/>
    <property type="molecule type" value="Genomic_DNA"/>
</dbReference>
<dbReference type="InterPro" id="IPR035979">
    <property type="entry name" value="RBD_domain_sf"/>
</dbReference>
<dbReference type="GO" id="GO:0006412">
    <property type="term" value="P:translation"/>
    <property type="evidence" value="ECO:0007669"/>
    <property type="project" value="UniProtKB-KW"/>
</dbReference>
<name>A0AAV8ZH20_9CUCU</name>
<evidence type="ECO:0000313" key="13">
    <source>
        <dbReference type="EMBL" id="KAJ8962872.1"/>
    </source>
</evidence>
<dbReference type="InterPro" id="IPR012677">
    <property type="entry name" value="Nucleotide-bd_a/b_plait_sf"/>
</dbReference>
<dbReference type="Proteomes" id="UP001162162">
    <property type="component" value="Unassembled WGS sequence"/>
</dbReference>
<evidence type="ECO:0000256" key="7">
    <source>
        <dbReference type="ARBA" id="ARBA00022917"/>
    </source>
</evidence>
<reference evidence="13" key="1">
    <citation type="journal article" date="2023" name="Insect Mol. Biol.">
        <title>Genome sequencing provides insights into the evolution of gene families encoding plant cell wall-degrading enzymes in longhorned beetles.</title>
        <authorList>
            <person name="Shin N.R."/>
            <person name="Okamura Y."/>
            <person name="Kirsch R."/>
            <person name="Pauchet Y."/>
        </authorList>
    </citation>
    <scope>NUCLEOTIDE SEQUENCE</scope>
    <source>
        <strain evidence="13">AMC_N1</strain>
    </source>
</reference>
<keyword evidence="8" id="KW-0539">Nucleus</keyword>
<evidence type="ECO:0000259" key="12">
    <source>
        <dbReference type="PROSITE" id="PS50102"/>
    </source>
</evidence>
<evidence type="ECO:0000256" key="5">
    <source>
        <dbReference type="ARBA" id="ARBA00022737"/>
    </source>
</evidence>
<keyword evidence="14" id="KW-1185">Reference proteome</keyword>
<protein>
    <recommendedName>
        <fullName evidence="9">tRNA selenocysteine-associated protein 1</fullName>
    </recommendedName>
</protein>
<proteinExistence type="inferred from homology"/>
<comment type="similarity">
    <text evidence="3">Belongs to the RRM TRSPAP family.</text>
</comment>
<dbReference type="Pfam" id="PF00076">
    <property type="entry name" value="RRM_1"/>
    <property type="match status" value="2"/>
</dbReference>
<dbReference type="AlphaFoldDB" id="A0AAV8ZH20"/>